<proteinExistence type="predicted"/>
<name>A0A087AL42_9BIFI</name>
<evidence type="ECO:0008006" key="4">
    <source>
        <dbReference type="Google" id="ProtNLM"/>
    </source>
</evidence>
<dbReference type="EMBL" id="JGYV01000025">
    <property type="protein sequence ID" value="KFI59492.1"/>
    <property type="molecule type" value="Genomic_DNA"/>
</dbReference>
<dbReference type="RefSeq" id="WP_034258652.1">
    <property type="nucleotide sequence ID" value="NZ_JGYV01000025.1"/>
</dbReference>
<dbReference type="Proteomes" id="UP000029067">
    <property type="component" value="Unassembled WGS sequence"/>
</dbReference>
<dbReference type="Pfam" id="PF11855">
    <property type="entry name" value="DUF3375"/>
    <property type="match status" value="1"/>
</dbReference>
<gene>
    <name evidence="2" type="ORF">BCUN_1617</name>
</gene>
<dbReference type="eggNOG" id="ENOG5033KYW">
    <property type="taxonomic scope" value="Bacteria"/>
</dbReference>
<organism evidence="2 3">
    <name type="scientific">Bifidobacterium cuniculi</name>
    <dbReference type="NCBI Taxonomy" id="1688"/>
    <lineage>
        <taxon>Bacteria</taxon>
        <taxon>Bacillati</taxon>
        <taxon>Actinomycetota</taxon>
        <taxon>Actinomycetes</taxon>
        <taxon>Bifidobacteriales</taxon>
        <taxon>Bifidobacteriaceae</taxon>
        <taxon>Bifidobacterium</taxon>
    </lineage>
</organism>
<feature type="coiled-coil region" evidence="1">
    <location>
        <begin position="154"/>
        <end position="181"/>
    </location>
</feature>
<accession>A0A087AL42</accession>
<reference evidence="2 3" key="1">
    <citation type="submission" date="2014-03" db="EMBL/GenBank/DDBJ databases">
        <title>Genomics of Bifidobacteria.</title>
        <authorList>
            <person name="Ventura M."/>
            <person name="Milani C."/>
            <person name="Lugli G.A."/>
        </authorList>
    </citation>
    <scope>NUCLEOTIDE SEQUENCE [LARGE SCALE GENOMIC DNA]</scope>
    <source>
        <strain evidence="2 3">LMG 10738</strain>
    </source>
</reference>
<keyword evidence="1" id="KW-0175">Coiled coil</keyword>
<dbReference type="STRING" id="1688.BCUN_1617"/>
<evidence type="ECO:0000256" key="1">
    <source>
        <dbReference type="SAM" id="Coils"/>
    </source>
</evidence>
<evidence type="ECO:0000313" key="3">
    <source>
        <dbReference type="Proteomes" id="UP000029067"/>
    </source>
</evidence>
<sequence length="498" mass="56455">MADVREELAQLRPVYDTGVLRMLLHKYSDIYVAMLRACFTPLTAEVPQERLLADMTDAVGELVASGDYRLRDGEDDAMAARRILKELKAQDEGDYAWVADSFDRRQHRLMCRLTQRAHRAIEALASLQTRTVSLSGAQVNSIIMEIEHARKQLTVDVEERIELLEQEIAERRRQIDELKAHGIERQPTAEQVGDIINVVYNTLRGVPVDLRELVIAERDNGDALRRRMDSGTMSGNDMLDFYHNDYERTYRDSDEGRRFNDAFQVMYAPESREQLDDALDDIAHSEWLHGEADELMAVVSHELEDIYGGIDAVRDQQRVTDDSVKLLVRQQTDMRFRTMSRQLSRLFAGLGRRARGKERFDCAMGDVTLPTLPMRVRETTRSARPPALREADDGTSALDLGRIVAIGGPRIAHMVSLVAATPVHAGELVDVAASFNALDAEERRESELVGFLSYLAPDAEADDWSTWRCVGADGTERLWRTRPLLVSEAHLDDFLEET</sequence>
<evidence type="ECO:0000313" key="2">
    <source>
        <dbReference type="EMBL" id="KFI59492.1"/>
    </source>
</evidence>
<protein>
    <recommendedName>
        <fullName evidence="4">Methyl-accepting chemotaxis protein</fullName>
    </recommendedName>
</protein>
<keyword evidence="3" id="KW-1185">Reference proteome</keyword>
<dbReference type="AlphaFoldDB" id="A0A087AL42"/>
<comment type="caution">
    <text evidence="2">The sequence shown here is derived from an EMBL/GenBank/DDBJ whole genome shotgun (WGS) entry which is preliminary data.</text>
</comment>
<dbReference type="InterPro" id="IPR021804">
    <property type="entry name" value="DUF3375"/>
</dbReference>
<dbReference type="OrthoDB" id="3237906at2"/>